<dbReference type="PROSITE" id="PS50112">
    <property type="entry name" value="PAS"/>
    <property type="match status" value="1"/>
</dbReference>
<dbReference type="SMART" id="SM00091">
    <property type="entry name" value="PAS"/>
    <property type="match status" value="1"/>
</dbReference>
<dbReference type="SMART" id="SM00052">
    <property type="entry name" value="EAL"/>
    <property type="match status" value="1"/>
</dbReference>
<dbReference type="Gene3D" id="3.20.20.450">
    <property type="entry name" value="EAL domain"/>
    <property type="match status" value="1"/>
</dbReference>
<evidence type="ECO:0000256" key="2">
    <source>
        <dbReference type="ARBA" id="ARBA00022636"/>
    </source>
</evidence>
<feature type="domain" description="EAL" evidence="6">
    <location>
        <begin position="542"/>
        <end position="793"/>
    </location>
</feature>
<dbReference type="NCBIfam" id="TIGR00254">
    <property type="entry name" value="GGDEF"/>
    <property type="match status" value="1"/>
</dbReference>
<proteinExistence type="predicted"/>
<dbReference type="Pfam" id="PF13426">
    <property type="entry name" value="PAS_9"/>
    <property type="match status" value="1"/>
</dbReference>
<evidence type="ECO:0000313" key="8">
    <source>
        <dbReference type="EMBL" id="SFX43334.1"/>
    </source>
</evidence>
<dbReference type="EC" id="3.1.4.52" evidence="1"/>
<dbReference type="InterPro" id="IPR029787">
    <property type="entry name" value="Nucleotide_cyclase"/>
</dbReference>
<dbReference type="SUPFAM" id="SSF55073">
    <property type="entry name" value="Nucleotide cyclase"/>
    <property type="match status" value="1"/>
</dbReference>
<dbReference type="PROSITE" id="PS50113">
    <property type="entry name" value="PAC"/>
    <property type="match status" value="1"/>
</dbReference>
<gene>
    <name evidence="8" type="ORF">SAMN02745752_01650</name>
</gene>
<keyword evidence="2" id="KW-0973">c-di-GMP</keyword>
<dbReference type="Pfam" id="PF00563">
    <property type="entry name" value="EAL"/>
    <property type="match status" value="1"/>
</dbReference>
<evidence type="ECO:0000259" key="7">
    <source>
        <dbReference type="PROSITE" id="PS50887"/>
    </source>
</evidence>
<evidence type="ECO:0000256" key="1">
    <source>
        <dbReference type="ARBA" id="ARBA00012282"/>
    </source>
</evidence>
<feature type="transmembrane region" description="Helical" evidence="3">
    <location>
        <begin position="162"/>
        <end position="185"/>
    </location>
</feature>
<dbReference type="Gene3D" id="3.30.450.20">
    <property type="entry name" value="PAS domain"/>
    <property type="match status" value="1"/>
</dbReference>
<evidence type="ECO:0000259" key="6">
    <source>
        <dbReference type="PROSITE" id="PS50883"/>
    </source>
</evidence>
<dbReference type="RefSeq" id="WP_072325885.1">
    <property type="nucleotide sequence ID" value="NZ_FPJW01000005.1"/>
</dbReference>
<dbReference type="InterPro" id="IPR001633">
    <property type="entry name" value="EAL_dom"/>
</dbReference>
<dbReference type="OrthoDB" id="9804951at2"/>
<dbReference type="InterPro" id="IPR000014">
    <property type="entry name" value="PAS"/>
</dbReference>
<dbReference type="InterPro" id="IPR043128">
    <property type="entry name" value="Rev_trsase/Diguanyl_cyclase"/>
</dbReference>
<feature type="domain" description="PAC" evidence="5">
    <location>
        <begin position="307"/>
        <end position="361"/>
    </location>
</feature>
<dbReference type="Pfam" id="PF00990">
    <property type="entry name" value="GGDEF"/>
    <property type="match status" value="1"/>
</dbReference>
<keyword evidence="3" id="KW-0812">Transmembrane</keyword>
<feature type="domain" description="PAS" evidence="4">
    <location>
        <begin position="236"/>
        <end position="282"/>
    </location>
</feature>
<organism evidence="8 9">
    <name type="scientific">Marinospirillum alkaliphilum DSM 21637</name>
    <dbReference type="NCBI Taxonomy" id="1122209"/>
    <lineage>
        <taxon>Bacteria</taxon>
        <taxon>Pseudomonadati</taxon>
        <taxon>Pseudomonadota</taxon>
        <taxon>Gammaproteobacteria</taxon>
        <taxon>Oceanospirillales</taxon>
        <taxon>Oceanospirillaceae</taxon>
        <taxon>Marinospirillum</taxon>
    </lineage>
</organism>
<dbReference type="InterPro" id="IPR035965">
    <property type="entry name" value="PAS-like_dom_sf"/>
</dbReference>
<keyword evidence="9" id="KW-1185">Reference proteome</keyword>
<dbReference type="Proteomes" id="UP000182350">
    <property type="component" value="Unassembled WGS sequence"/>
</dbReference>
<dbReference type="InterPro" id="IPR035919">
    <property type="entry name" value="EAL_sf"/>
</dbReference>
<evidence type="ECO:0000259" key="5">
    <source>
        <dbReference type="PROSITE" id="PS50113"/>
    </source>
</evidence>
<dbReference type="SMART" id="SM00267">
    <property type="entry name" value="GGDEF"/>
    <property type="match status" value="1"/>
</dbReference>
<reference evidence="8 9" key="1">
    <citation type="submission" date="2016-11" db="EMBL/GenBank/DDBJ databases">
        <authorList>
            <person name="Jaros S."/>
            <person name="Januszkiewicz K."/>
            <person name="Wedrychowicz H."/>
        </authorList>
    </citation>
    <scope>NUCLEOTIDE SEQUENCE [LARGE SCALE GENOMIC DNA]</scope>
    <source>
        <strain evidence="8 9">DSM 21637</strain>
    </source>
</reference>
<evidence type="ECO:0000256" key="3">
    <source>
        <dbReference type="SAM" id="Phobius"/>
    </source>
</evidence>
<dbReference type="EMBL" id="FPJW01000005">
    <property type="protein sequence ID" value="SFX43334.1"/>
    <property type="molecule type" value="Genomic_DNA"/>
</dbReference>
<dbReference type="FunFam" id="3.20.20.450:FF:000001">
    <property type="entry name" value="Cyclic di-GMP phosphodiesterase yahA"/>
    <property type="match status" value="1"/>
</dbReference>
<dbReference type="CDD" id="cd01949">
    <property type="entry name" value="GGDEF"/>
    <property type="match status" value="1"/>
</dbReference>
<dbReference type="PANTHER" id="PTHR44757">
    <property type="entry name" value="DIGUANYLATE CYCLASE DGCP"/>
    <property type="match status" value="1"/>
</dbReference>
<dbReference type="CDD" id="cd01948">
    <property type="entry name" value="EAL"/>
    <property type="match status" value="1"/>
</dbReference>
<accession>A0A1K1X142</accession>
<dbReference type="CDD" id="cd00130">
    <property type="entry name" value="PAS"/>
    <property type="match status" value="1"/>
</dbReference>
<evidence type="ECO:0000313" key="9">
    <source>
        <dbReference type="Proteomes" id="UP000182350"/>
    </source>
</evidence>
<dbReference type="InterPro" id="IPR052155">
    <property type="entry name" value="Biofilm_reg_signaling"/>
</dbReference>
<feature type="transmembrane region" description="Helical" evidence="3">
    <location>
        <begin position="15"/>
        <end position="38"/>
    </location>
</feature>
<protein>
    <recommendedName>
        <fullName evidence="1">cyclic-guanylate-specific phosphodiesterase</fullName>
        <ecNumber evidence="1">3.1.4.52</ecNumber>
    </recommendedName>
</protein>
<dbReference type="SUPFAM" id="SSF141868">
    <property type="entry name" value="EAL domain-like"/>
    <property type="match status" value="1"/>
</dbReference>
<feature type="domain" description="GGDEF" evidence="7">
    <location>
        <begin position="396"/>
        <end position="533"/>
    </location>
</feature>
<dbReference type="SUPFAM" id="SSF55785">
    <property type="entry name" value="PYP-like sensor domain (PAS domain)"/>
    <property type="match status" value="1"/>
</dbReference>
<keyword evidence="3" id="KW-1133">Transmembrane helix</keyword>
<dbReference type="Gene3D" id="6.10.340.10">
    <property type="match status" value="1"/>
</dbReference>
<sequence length="793" mass="89266">MTAVWRRSIKKRLSLIILAVAMITGLMGYTAFVSWNLLKQQQQTQEYASILAQILSKDFAELILLDDIRVAADINAKLGSFELLQAAVIHDKNAVPVFLYQASTSNLEVAPLPPPDQRHIQRGSNHLNLYQDLYFGEAPLGTAWLSFKTQSLAQRLEQDAPALFVIAVSMLVFSYALASALASYFTTPILQLVRFFEQAQQLADIQTRPQWRENNEFGRVYDEVNKMLDRIQSAHEAQKIAAAAFEIPTGMVITDANQKILQVNQAFTSITGYSPQEVIGKTPTLLQSGRHHPSFYQDMWQSLSRHQRWEGEIWNRHKSGEVYPERLTIQAVKHSDQQVAYYVGAFLDLSELKKAEAKAEYLGLYDPLTGLANRQLLLHRLEETLQTLKIKASTENHAALFCFDLDNFKLINDSYGHDAGDRILVNIAKRLRSYWGESAQFARLSGDVFLVLDEKLDSRLQQATLQAEEKAKHLLDFLDQPHEVAGKTLRCPASVGITLFTASHPSPGELVKQAEVALHQAKQQNQKICFFDPEAERLVQQYFETQLALEKALSSQAFELHYQIQCNEKGQTTGAEALLRWRDPVKGLIPPDQFIPIAERSRLILPIGHWVLQEACRQLSLWQKHPTSEAWQLAINVSAVQFQQDDFVNQVAHCLAETGARSQRLKLELTEAVMIADQEKIIAKMTQLQAMGLSISLDDFGTGFSSLSYLRHLPLNQVKIDRSFVQNLQADSSDAAIVKSVVTLGQAFNLDVIAEGVETSEQVALLRTMGCNHFQGYYFGRPVTADKLVTQTT</sequence>
<dbReference type="NCBIfam" id="TIGR00229">
    <property type="entry name" value="sensory_box"/>
    <property type="match status" value="1"/>
</dbReference>
<dbReference type="PROSITE" id="PS50883">
    <property type="entry name" value="EAL"/>
    <property type="match status" value="1"/>
</dbReference>
<dbReference type="InterPro" id="IPR000160">
    <property type="entry name" value="GGDEF_dom"/>
</dbReference>
<evidence type="ECO:0000259" key="4">
    <source>
        <dbReference type="PROSITE" id="PS50112"/>
    </source>
</evidence>
<dbReference type="AlphaFoldDB" id="A0A1K1X142"/>
<dbReference type="InterPro" id="IPR000700">
    <property type="entry name" value="PAS-assoc_C"/>
</dbReference>
<dbReference type="STRING" id="1122209.SAMN02745752_01650"/>
<dbReference type="PROSITE" id="PS50887">
    <property type="entry name" value="GGDEF"/>
    <property type="match status" value="1"/>
</dbReference>
<dbReference type="Gene3D" id="3.30.70.270">
    <property type="match status" value="1"/>
</dbReference>
<name>A0A1K1X142_9GAMM</name>
<dbReference type="PANTHER" id="PTHR44757:SF2">
    <property type="entry name" value="BIOFILM ARCHITECTURE MAINTENANCE PROTEIN MBAA"/>
    <property type="match status" value="1"/>
</dbReference>
<keyword evidence="3" id="KW-0472">Membrane</keyword>
<dbReference type="GO" id="GO:0071111">
    <property type="term" value="F:cyclic-guanylate-specific phosphodiesterase activity"/>
    <property type="evidence" value="ECO:0007669"/>
    <property type="project" value="UniProtKB-EC"/>
</dbReference>